<keyword evidence="1" id="KW-0732">Signal</keyword>
<feature type="signal peptide" evidence="1">
    <location>
        <begin position="1"/>
        <end position="18"/>
    </location>
</feature>
<dbReference type="AlphaFoldDB" id="A0A380S634"/>
<dbReference type="RefSeq" id="WP_109573119.1">
    <property type="nucleotide sequence ID" value="NZ_UHJL01000003.1"/>
</dbReference>
<dbReference type="PROSITE" id="PS51257">
    <property type="entry name" value="PROKAR_LIPOPROTEIN"/>
    <property type="match status" value="1"/>
</dbReference>
<dbReference type="EMBL" id="UHJL01000003">
    <property type="protein sequence ID" value="SUQ24697.1"/>
    <property type="molecule type" value="Genomic_DNA"/>
</dbReference>
<feature type="chain" id="PRO_5016715389" description="Lipoprotein" evidence="1">
    <location>
        <begin position="19"/>
        <end position="222"/>
    </location>
</feature>
<reference evidence="2 3" key="1">
    <citation type="submission" date="2017-08" db="EMBL/GenBank/DDBJ databases">
        <authorList>
            <person name="de Groot N.N."/>
        </authorList>
    </citation>
    <scope>NUCLEOTIDE SEQUENCE [LARGE SCALE GENOMIC DNA]</scope>
    <source>
        <strain evidence="2 3">HM2</strain>
    </source>
</reference>
<gene>
    <name evidence="2" type="ORF">SAMN05661053_2109</name>
</gene>
<evidence type="ECO:0008006" key="4">
    <source>
        <dbReference type="Google" id="ProtNLM"/>
    </source>
</evidence>
<evidence type="ECO:0000313" key="2">
    <source>
        <dbReference type="EMBL" id="SUQ24697.1"/>
    </source>
</evidence>
<sequence length="222" mass="24550">MKKLHQYMMILVAGVLGACGSMSVSDPYAEALPADFNAQEYLSLHPQLRVRQIKDFVADYNSQVKANLGKEYDAVKKADDDAFLANTDMLGAIYMHPQIGGHSSDEWAGILADFALPDTSKGYKITRSMMAEYNFVGVADDASLLLSVPIDYQAVAQQYHVFGRDHGWAYRACRAEEAANTPRDTLPIATYQKNHIAEKDGSFTPDTGLYCRDALGVDRLIQ</sequence>
<evidence type="ECO:0000256" key="1">
    <source>
        <dbReference type="SAM" id="SignalP"/>
    </source>
</evidence>
<dbReference type="Proteomes" id="UP000255423">
    <property type="component" value="Unassembled WGS sequence"/>
</dbReference>
<organism evidence="2 3">
    <name type="scientific">Fibrobacter succinogenes</name>
    <name type="common">Bacteroides succinogenes</name>
    <dbReference type="NCBI Taxonomy" id="833"/>
    <lineage>
        <taxon>Bacteria</taxon>
        <taxon>Pseudomonadati</taxon>
        <taxon>Fibrobacterota</taxon>
        <taxon>Fibrobacteria</taxon>
        <taxon>Fibrobacterales</taxon>
        <taxon>Fibrobacteraceae</taxon>
        <taxon>Fibrobacter</taxon>
    </lineage>
</organism>
<proteinExistence type="predicted"/>
<name>A0A380S634_FIBSU</name>
<accession>A0A380S634</accession>
<evidence type="ECO:0000313" key="3">
    <source>
        <dbReference type="Proteomes" id="UP000255423"/>
    </source>
</evidence>
<protein>
    <recommendedName>
        <fullName evidence="4">Lipoprotein</fullName>
    </recommendedName>
</protein>